<dbReference type="STRING" id="1121256.SAMN02746089_02239"/>
<dbReference type="Gene3D" id="3.40.50.300">
    <property type="entry name" value="P-loop containing nucleotide triphosphate hydrolases"/>
    <property type="match status" value="2"/>
</dbReference>
<dbReference type="InterPro" id="IPR027417">
    <property type="entry name" value="P-loop_NTPase"/>
</dbReference>
<dbReference type="Gene3D" id="3.30.70.20">
    <property type="match status" value="1"/>
</dbReference>
<accession>A0A1M5D1F5</accession>
<dbReference type="InterPro" id="IPR002586">
    <property type="entry name" value="CobQ/CobB/MinD/ParA_Nub-bd_dom"/>
</dbReference>
<feature type="domain" description="4Fe-4S ferredoxin-type" evidence="1">
    <location>
        <begin position="58"/>
        <end position="87"/>
    </location>
</feature>
<dbReference type="SUPFAM" id="SSF52540">
    <property type="entry name" value="P-loop containing nucleoside triphosphate hydrolases"/>
    <property type="match status" value="1"/>
</dbReference>
<protein>
    <submittedName>
        <fullName evidence="2">MinD superfamily P-loop ATPase, contains an inserted ferredoxin domain</fullName>
    </submittedName>
</protein>
<name>A0A1M5D1F5_9THEO</name>
<organism evidence="2 3">
    <name type="scientific">Caldanaerobius fijiensis DSM 17918</name>
    <dbReference type="NCBI Taxonomy" id="1121256"/>
    <lineage>
        <taxon>Bacteria</taxon>
        <taxon>Bacillati</taxon>
        <taxon>Bacillota</taxon>
        <taxon>Clostridia</taxon>
        <taxon>Thermoanaerobacterales</taxon>
        <taxon>Thermoanaerobacteraceae</taxon>
        <taxon>Caldanaerobius</taxon>
    </lineage>
</organism>
<reference evidence="2 3" key="1">
    <citation type="submission" date="2016-11" db="EMBL/GenBank/DDBJ databases">
        <authorList>
            <person name="Jaros S."/>
            <person name="Januszkiewicz K."/>
            <person name="Wedrychowicz H."/>
        </authorList>
    </citation>
    <scope>NUCLEOTIDE SEQUENCE [LARGE SCALE GENOMIC DNA]</scope>
    <source>
        <strain evidence="2 3">DSM 17918</strain>
    </source>
</reference>
<dbReference type="PROSITE" id="PS51379">
    <property type="entry name" value="4FE4S_FER_2"/>
    <property type="match status" value="2"/>
</dbReference>
<sequence length="278" mass="30620">MELNIGVLSGKGGTGKTTVSTNLSVVMNANYIDGDVEEPNGFIFLRPNLVHSEEVMVDYPFVDKDKCTLCGECAKVCQYHALFRTKTEIMLFEKLCHGCHACGIVCKYGAISYKKRAIGVIEEGKYDSIVCKRGVLNVGEPMAVPVIKQLLGNLPDGINLVDCAPGTSCNVVNTLQYVDAALLVTEPSAFGLHDLKMALKLVRSLNLPYGVIINKYSKGNDMIQEFCQQEKINVIGVIPYGKDAAEAYSSGKMLIELSEYRKIFEEIAQKIKEVFLWS</sequence>
<dbReference type="AlphaFoldDB" id="A0A1M5D1F5"/>
<proteinExistence type="predicted"/>
<dbReference type="InterPro" id="IPR017896">
    <property type="entry name" value="4Fe4S_Fe-S-bd"/>
</dbReference>
<dbReference type="Pfam" id="PF00037">
    <property type="entry name" value="Fer4"/>
    <property type="match status" value="1"/>
</dbReference>
<feature type="domain" description="4Fe-4S ferredoxin-type" evidence="1">
    <location>
        <begin position="88"/>
        <end position="116"/>
    </location>
</feature>
<evidence type="ECO:0000259" key="1">
    <source>
        <dbReference type="PROSITE" id="PS51379"/>
    </source>
</evidence>
<dbReference type="EMBL" id="FQVH01000032">
    <property type="protein sequence ID" value="SHF60873.1"/>
    <property type="molecule type" value="Genomic_DNA"/>
</dbReference>
<dbReference type="PANTHER" id="PTHR43063:SF1">
    <property type="entry name" value="4FE-4S CLUSTER CONTAINING PARA FAMILY ATPASE PROTEIN"/>
    <property type="match status" value="1"/>
</dbReference>
<evidence type="ECO:0000313" key="3">
    <source>
        <dbReference type="Proteomes" id="UP000184088"/>
    </source>
</evidence>
<dbReference type="Proteomes" id="UP000184088">
    <property type="component" value="Unassembled WGS sequence"/>
</dbReference>
<dbReference type="PANTHER" id="PTHR43063">
    <property type="entry name" value="4FE-4S CLUSTER CONTAINING PARA FAMILY ATPASE PROTEIN"/>
    <property type="match status" value="1"/>
</dbReference>
<dbReference type="SUPFAM" id="SSF54862">
    <property type="entry name" value="4Fe-4S ferredoxins"/>
    <property type="match status" value="1"/>
</dbReference>
<gene>
    <name evidence="2" type="ORF">SAMN02746089_02239</name>
</gene>
<dbReference type="Pfam" id="PF01656">
    <property type="entry name" value="CbiA"/>
    <property type="match status" value="1"/>
</dbReference>
<keyword evidence="3" id="KW-1185">Reference proteome</keyword>
<evidence type="ECO:0000313" key="2">
    <source>
        <dbReference type="EMBL" id="SHF60873.1"/>
    </source>
</evidence>